<evidence type="ECO:0000313" key="2">
    <source>
        <dbReference type="Proteomes" id="UP000188637"/>
    </source>
</evidence>
<comment type="caution">
    <text evidence="1">The sequence shown here is derived from an EMBL/GenBank/DDBJ whole genome shotgun (WGS) entry which is preliminary data.</text>
</comment>
<evidence type="ECO:0000313" key="1">
    <source>
        <dbReference type="EMBL" id="ONI44067.1"/>
    </source>
</evidence>
<proteinExistence type="predicted"/>
<dbReference type="EMBL" id="LJHD01000126">
    <property type="protein sequence ID" value="ONI44067.1"/>
    <property type="molecule type" value="Genomic_DNA"/>
</dbReference>
<keyword evidence="2" id="KW-1185">Reference proteome</keyword>
<name>A0ACC8XHT0_9FIRM</name>
<organism evidence="1 2">
    <name type="scientific">Candidatus Epulonipiscium fishelsonii</name>
    <dbReference type="NCBI Taxonomy" id="77094"/>
    <lineage>
        <taxon>Bacteria</taxon>
        <taxon>Bacillati</taxon>
        <taxon>Bacillota</taxon>
        <taxon>Clostridia</taxon>
        <taxon>Lachnospirales</taxon>
        <taxon>Lachnospiraceae</taxon>
        <taxon>Candidatus Epulonipiscium</taxon>
    </lineage>
</organism>
<gene>
    <name evidence="1" type="ORF">AN640_05880</name>
</gene>
<reference evidence="1" key="1">
    <citation type="submission" date="2016-08" db="EMBL/GenBank/DDBJ databases">
        <authorList>
            <person name="Ngugi D.K."/>
            <person name="Miyake S."/>
            <person name="Stingl U."/>
        </authorList>
    </citation>
    <scope>NUCLEOTIDE SEQUENCE</scope>
    <source>
        <strain evidence="1">SCG-D08WGA-EpuloA1</strain>
    </source>
</reference>
<protein>
    <submittedName>
        <fullName evidence="1">Phosphoglucosamine mutase</fullName>
    </submittedName>
</protein>
<sequence>MGKLFGTDGVRGIANSELTGELAFGLGQAGAYVLTKETHKQPKILVARDTRISGKMLESALVSGICSMGAKAICIGVVPTPAVAFLIREIGADAGVMISASHNPVEFNGIKFFNSEGYKLRDELEEEIETILINKVKGIELPIGESIGTWTTNENLIEKYVDFVCDTIPSDLKGLKVLVDCANGAASYVAPLALKKLGAEIEVIHNKPNGLNINKKCGSTHMGDLKRQVVGRGMAVGIAFDGDADRCLAVDEAGKMIDGDQIMSIIGLDMKYDDKLHNDTIVTTVMSNLGFTIMAKENDLNLEYTQVGDRYVLEYMLNNNYNLGGEQSGHVIFLDYNTTGDGLITAIQLLYVMKKTGKTLSELAKIMTIIPSGEESYFVYYYVAKINL</sequence>
<dbReference type="Proteomes" id="UP000188637">
    <property type="component" value="Unassembled WGS sequence"/>
</dbReference>
<feature type="non-terminal residue" evidence="1">
    <location>
        <position position="388"/>
    </location>
</feature>
<accession>A0ACC8XHT0</accession>